<evidence type="ECO:0000256" key="1">
    <source>
        <dbReference type="ARBA" id="ARBA00023002"/>
    </source>
</evidence>
<sequence length="323" mass="35226">MMKAVQYDTKSESGFRFIEDRPVPEASAGQVVIQVKAAAINPIDYKLPGFLTNKKIVGKDVAGIIHQVGEGVVDFQIGDRVFGNAKGTLCEFALCSAVEIAKIPEGLSFTQAAAMPTTYLSGYQALKDHGFKSGHKLLVIGASGGTGTAGIQLGKAMNAGEIIGVCSLKNEVLVKELGADGIVDYHTEDIVTKCGEKHFDFVYDVATGSGAGENYRDQSRKVLKDVETGEENKGVGMYVALNGPLWFWFRKFIKCEPKNTHQIICKHKKEDLEGIVDLMTRSEKGFAFLPIIDTELSFSEENVDKGFDRLKSRRAKGKVVFTM</sequence>
<protein>
    <recommendedName>
        <fullName evidence="2">Enoyl reductase (ER) domain-containing protein</fullName>
    </recommendedName>
</protein>
<dbReference type="Pfam" id="PF08240">
    <property type="entry name" value="ADH_N"/>
    <property type="match status" value="1"/>
</dbReference>
<dbReference type="SUPFAM" id="SSF51735">
    <property type="entry name" value="NAD(P)-binding Rossmann-fold domains"/>
    <property type="match status" value="1"/>
</dbReference>
<name>A0A7S2RVV1_9STRA</name>
<dbReference type="PROSITE" id="PS01162">
    <property type="entry name" value="QOR_ZETA_CRYSTAL"/>
    <property type="match status" value="1"/>
</dbReference>
<dbReference type="InterPro" id="IPR020843">
    <property type="entry name" value="ER"/>
</dbReference>
<evidence type="ECO:0000313" key="3">
    <source>
        <dbReference type="EMBL" id="CAD9682102.1"/>
    </source>
</evidence>
<gene>
    <name evidence="3" type="ORF">QSP1433_LOCUS7560</name>
</gene>
<dbReference type="SMART" id="SM00829">
    <property type="entry name" value="PKS_ER"/>
    <property type="match status" value="1"/>
</dbReference>
<dbReference type="InterPro" id="IPR050700">
    <property type="entry name" value="YIM1/Zinc_Alcohol_DH_Fams"/>
</dbReference>
<proteinExistence type="predicted"/>
<dbReference type="CDD" id="cd08267">
    <property type="entry name" value="MDR1"/>
    <property type="match status" value="1"/>
</dbReference>
<dbReference type="InterPro" id="IPR036291">
    <property type="entry name" value="NAD(P)-bd_dom_sf"/>
</dbReference>
<dbReference type="PANTHER" id="PTHR11695">
    <property type="entry name" value="ALCOHOL DEHYDROGENASE RELATED"/>
    <property type="match status" value="1"/>
</dbReference>
<dbReference type="Gene3D" id="3.40.50.720">
    <property type="entry name" value="NAD(P)-binding Rossmann-like Domain"/>
    <property type="match status" value="1"/>
</dbReference>
<accession>A0A7S2RVV1</accession>
<dbReference type="PANTHER" id="PTHR11695:SF294">
    <property type="entry name" value="RETICULON-4-INTERACTING PROTEIN 1, MITOCHONDRIAL"/>
    <property type="match status" value="1"/>
</dbReference>
<dbReference type="InterPro" id="IPR013154">
    <property type="entry name" value="ADH-like_N"/>
</dbReference>
<reference evidence="3" key="1">
    <citation type="submission" date="2021-01" db="EMBL/GenBank/DDBJ databases">
        <authorList>
            <person name="Corre E."/>
            <person name="Pelletier E."/>
            <person name="Niang G."/>
            <person name="Scheremetjew M."/>
            <person name="Finn R."/>
            <person name="Kale V."/>
            <person name="Holt S."/>
            <person name="Cochrane G."/>
            <person name="Meng A."/>
            <person name="Brown T."/>
            <person name="Cohen L."/>
        </authorList>
    </citation>
    <scope>NUCLEOTIDE SEQUENCE</scope>
    <source>
        <strain evidence="3">NY070348D</strain>
    </source>
</reference>
<dbReference type="GO" id="GO:0016491">
    <property type="term" value="F:oxidoreductase activity"/>
    <property type="evidence" value="ECO:0007669"/>
    <property type="project" value="UniProtKB-KW"/>
</dbReference>
<dbReference type="SUPFAM" id="SSF50129">
    <property type="entry name" value="GroES-like"/>
    <property type="match status" value="1"/>
</dbReference>
<dbReference type="EMBL" id="HBHK01012010">
    <property type="protein sequence ID" value="CAD9682102.1"/>
    <property type="molecule type" value="Transcribed_RNA"/>
</dbReference>
<dbReference type="GO" id="GO:0008270">
    <property type="term" value="F:zinc ion binding"/>
    <property type="evidence" value="ECO:0007669"/>
    <property type="project" value="InterPro"/>
</dbReference>
<dbReference type="InterPro" id="IPR011032">
    <property type="entry name" value="GroES-like_sf"/>
</dbReference>
<evidence type="ECO:0000259" key="2">
    <source>
        <dbReference type="SMART" id="SM00829"/>
    </source>
</evidence>
<keyword evidence="1" id="KW-0560">Oxidoreductase</keyword>
<organism evidence="3">
    <name type="scientific">Mucochytrium quahogii</name>
    <dbReference type="NCBI Taxonomy" id="96639"/>
    <lineage>
        <taxon>Eukaryota</taxon>
        <taxon>Sar</taxon>
        <taxon>Stramenopiles</taxon>
        <taxon>Bigyra</taxon>
        <taxon>Labyrinthulomycetes</taxon>
        <taxon>Thraustochytrida</taxon>
        <taxon>Thraustochytriidae</taxon>
        <taxon>Mucochytrium</taxon>
    </lineage>
</organism>
<dbReference type="Gene3D" id="3.90.180.10">
    <property type="entry name" value="Medium-chain alcohol dehydrogenases, catalytic domain"/>
    <property type="match status" value="1"/>
</dbReference>
<dbReference type="AlphaFoldDB" id="A0A7S2RVV1"/>
<dbReference type="InterPro" id="IPR002364">
    <property type="entry name" value="Quin_OxRdtase/zeta-crystal_CS"/>
</dbReference>
<feature type="domain" description="Enoyl reductase (ER)" evidence="2">
    <location>
        <begin position="10"/>
        <end position="321"/>
    </location>
</feature>
<dbReference type="Pfam" id="PF13602">
    <property type="entry name" value="ADH_zinc_N_2"/>
    <property type="match status" value="1"/>
</dbReference>